<comment type="similarity">
    <text evidence="1">Belongs to the HipA Ser/Thr kinase family.</text>
</comment>
<name>A0ABP7SR38_9BURK</name>
<keyword evidence="3" id="KW-0418">Kinase</keyword>
<dbReference type="PANTHER" id="PTHR37419">
    <property type="entry name" value="SERINE/THREONINE-PROTEIN KINASE TOXIN HIPA"/>
    <property type="match status" value="1"/>
</dbReference>
<evidence type="ECO:0000256" key="1">
    <source>
        <dbReference type="ARBA" id="ARBA00010164"/>
    </source>
</evidence>
<keyword evidence="6" id="KW-1185">Reference proteome</keyword>
<dbReference type="RefSeq" id="WP_344761918.1">
    <property type="nucleotide sequence ID" value="NZ_BAAAZE010000005.1"/>
</dbReference>
<dbReference type="Pfam" id="PF07804">
    <property type="entry name" value="HipA_C"/>
    <property type="match status" value="1"/>
</dbReference>
<dbReference type="Gene3D" id="1.10.1070.20">
    <property type="match status" value="1"/>
</dbReference>
<reference evidence="6" key="1">
    <citation type="journal article" date="2019" name="Int. J. Syst. Evol. Microbiol.">
        <title>The Global Catalogue of Microorganisms (GCM) 10K type strain sequencing project: providing services to taxonomists for standard genome sequencing and annotation.</title>
        <authorList>
            <consortium name="The Broad Institute Genomics Platform"/>
            <consortium name="The Broad Institute Genome Sequencing Center for Infectious Disease"/>
            <person name="Wu L."/>
            <person name="Ma J."/>
        </authorList>
    </citation>
    <scope>NUCLEOTIDE SEQUENCE [LARGE SCALE GENOMIC DNA]</scope>
    <source>
        <strain evidence="6">JCM 16673</strain>
    </source>
</reference>
<keyword evidence="2" id="KW-0808">Transferase</keyword>
<evidence type="ECO:0000256" key="3">
    <source>
        <dbReference type="ARBA" id="ARBA00022777"/>
    </source>
</evidence>
<proteinExistence type="inferred from homology"/>
<evidence type="ECO:0000256" key="2">
    <source>
        <dbReference type="ARBA" id="ARBA00022679"/>
    </source>
</evidence>
<accession>A0ABP7SR38</accession>
<sequence length="364" mass="40970">MANNGISESRITALNRLAYMGQRSMGALIFKPNRGPVQTSSTTLMMSNLIKEARSVIQGDFRSSDRAGKLLRQIIQVGTSAGGARAKAAVAWNPKTHEVKTGQFTIPDEFDAWLLKFDGIGIDAQLGEGTHFGRVEYAYSLMAKEAGIRMTDCFLLEEEGRAHFMTKRFDRTGNQRHHMQTLCAMAHIDFNQIGVHSYNQLFQVIVDLKLGRGALEETLRRMIFNVLATNRDDHSKNFSFLLKEGGKWELAPAYDVTFAYNPQNKWLRHHLMSVNGKFDNITVQDFREVADRHELLGICKDIVKQVREAISMWPRFARESGVPQEQIDAIAQAHMSVSAEAEGERCRGACQCAMLALMLPAHRH</sequence>
<evidence type="ECO:0000313" key="5">
    <source>
        <dbReference type="EMBL" id="GAA4015357.1"/>
    </source>
</evidence>
<organism evidence="5 6">
    <name type="scientific">Actimicrobium antarcticum</name>
    <dbReference type="NCBI Taxonomy" id="1051899"/>
    <lineage>
        <taxon>Bacteria</taxon>
        <taxon>Pseudomonadati</taxon>
        <taxon>Pseudomonadota</taxon>
        <taxon>Betaproteobacteria</taxon>
        <taxon>Burkholderiales</taxon>
        <taxon>Oxalobacteraceae</taxon>
        <taxon>Actimicrobium</taxon>
    </lineage>
</organism>
<dbReference type="InterPro" id="IPR052028">
    <property type="entry name" value="HipA_Ser/Thr_kinase"/>
</dbReference>
<dbReference type="EMBL" id="BAAAZE010000005">
    <property type="protein sequence ID" value="GAA4015357.1"/>
    <property type="molecule type" value="Genomic_DNA"/>
</dbReference>
<dbReference type="InterPro" id="IPR012893">
    <property type="entry name" value="HipA-like_C"/>
</dbReference>
<evidence type="ECO:0000259" key="4">
    <source>
        <dbReference type="Pfam" id="PF07804"/>
    </source>
</evidence>
<dbReference type="Proteomes" id="UP001501353">
    <property type="component" value="Unassembled WGS sequence"/>
</dbReference>
<evidence type="ECO:0000313" key="6">
    <source>
        <dbReference type="Proteomes" id="UP001501353"/>
    </source>
</evidence>
<comment type="caution">
    <text evidence="5">The sequence shown here is derived from an EMBL/GenBank/DDBJ whole genome shotgun (WGS) entry which is preliminary data.</text>
</comment>
<feature type="domain" description="HipA-like C-terminal" evidence="4">
    <location>
        <begin position="79"/>
        <end position="310"/>
    </location>
</feature>
<gene>
    <name evidence="5" type="ORF">GCM10022212_07710</name>
</gene>
<dbReference type="PANTHER" id="PTHR37419:SF8">
    <property type="entry name" value="TOXIN YJJJ"/>
    <property type="match status" value="1"/>
</dbReference>
<protein>
    <submittedName>
        <fullName evidence="5">Type II toxin-antitoxin system HipA family toxin</fullName>
    </submittedName>
</protein>